<evidence type="ECO:0000256" key="1">
    <source>
        <dbReference type="SAM" id="MobiDB-lite"/>
    </source>
</evidence>
<feature type="region of interest" description="Disordered" evidence="1">
    <location>
        <begin position="230"/>
        <end position="272"/>
    </location>
</feature>
<dbReference type="PANTHER" id="PTHR22055">
    <property type="entry name" value="28 KDA HEAT- AND ACID-STABLE PHOSPHOPROTEIN PDGF-ASSOCIATED PROTEIN"/>
    <property type="match status" value="1"/>
</dbReference>
<feature type="compositionally biased region" description="Gly residues" evidence="1">
    <location>
        <begin position="1"/>
        <end position="13"/>
    </location>
</feature>
<accession>A0AAW0QDC6</accession>
<name>A0AAW0QDC6_9PEZI</name>
<feature type="compositionally biased region" description="Acidic residues" evidence="1">
    <location>
        <begin position="117"/>
        <end position="129"/>
    </location>
</feature>
<dbReference type="InterPro" id="IPR019380">
    <property type="entry name" value="Casein_kinase_sb_PP28"/>
</dbReference>
<dbReference type="EMBL" id="JAQQWP010000010">
    <property type="protein sequence ID" value="KAK8097281.1"/>
    <property type="molecule type" value="Genomic_DNA"/>
</dbReference>
<gene>
    <name evidence="3" type="ORF">PG999_013225</name>
</gene>
<dbReference type="Pfam" id="PF10252">
    <property type="entry name" value="PP28"/>
    <property type="match status" value="1"/>
</dbReference>
<comment type="caution">
    <text evidence="3">The sequence shown here is derived from an EMBL/GenBank/DDBJ whole genome shotgun (WGS) entry which is preliminary data.</text>
</comment>
<keyword evidence="4" id="KW-1185">Reference proteome</keyword>
<dbReference type="AlphaFoldDB" id="A0AAW0QDC6"/>
<feature type="compositionally biased region" description="Basic and acidic residues" evidence="1">
    <location>
        <begin position="230"/>
        <end position="262"/>
    </location>
</feature>
<proteinExistence type="predicted"/>
<evidence type="ECO:0000313" key="3">
    <source>
        <dbReference type="EMBL" id="KAK8097281.1"/>
    </source>
</evidence>
<protein>
    <recommendedName>
        <fullName evidence="2">Casein kinase substrate phosphoprotein PP28 domain-containing protein</fullName>
    </recommendedName>
</protein>
<feature type="compositionally biased region" description="Acidic residues" evidence="1">
    <location>
        <begin position="57"/>
        <end position="74"/>
    </location>
</feature>
<sequence length="272" mass="29219">MSGRGGPGGNSRGRGGKFKKFTRGGGKHFSRDLKPLDADGNEISMWSADGPDKKDEDDSSEEDSSEEESSEDEAGPSSGKTPAAELSREERRKQKADQKAAAIAKKKKGAVQVGDMPSDDSDESSDDDASAPMPANPNHSKASRNMTKAPRPTADDDDAVAGATQGMKKLSTKSAAPASGVPMSRRERESMEAAAAKERYRKLHEAGKTDEAKADLARLALIREKRAADLARKQAEKEERDEQDKARRAEIEAKEAKKREAALGKPAKKGKK</sequence>
<feature type="compositionally biased region" description="Basic and acidic residues" evidence="1">
    <location>
        <begin position="86"/>
        <end position="98"/>
    </location>
</feature>
<evidence type="ECO:0000259" key="2">
    <source>
        <dbReference type="Pfam" id="PF10252"/>
    </source>
</evidence>
<feature type="compositionally biased region" description="Basic residues" evidence="1">
    <location>
        <begin position="14"/>
        <end position="28"/>
    </location>
</feature>
<feature type="domain" description="Casein kinase substrate phosphoprotein PP28" evidence="2">
    <location>
        <begin position="136"/>
        <end position="239"/>
    </location>
</feature>
<dbReference type="InterPro" id="IPR039876">
    <property type="entry name" value="HAP28"/>
</dbReference>
<feature type="region of interest" description="Disordered" evidence="1">
    <location>
        <begin position="1"/>
        <end position="210"/>
    </location>
</feature>
<feature type="compositionally biased region" description="Polar residues" evidence="1">
    <location>
        <begin position="137"/>
        <end position="146"/>
    </location>
</feature>
<dbReference type="Proteomes" id="UP001392437">
    <property type="component" value="Unassembled WGS sequence"/>
</dbReference>
<evidence type="ECO:0000313" key="4">
    <source>
        <dbReference type="Proteomes" id="UP001392437"/>
    </source>
</evidence>
<feature type="compositionally biased region" description="Basic and acidic residues" evidence="1">
    <location>
        <begin position="184"/>
        <end position="210"/>
    </location>
</feature>
<reference evidence="3 4" key="1">
    <citation type="submission" date="2023-01" db="EMBL/GenBank/DDBJ databases">
        <title>Analysis of 21 Apiospora genomes using comparative genomics revels a genus with tremendous synthesis potential of carbohydrate active enzymes and secondary metabolites.</title>
        <authorList>
            <person name="Sorensen T."/>
        </authorList>
    </citation>
    <scope>NUCLEOTIDE SEQUENCE [LARGE SCALE GENOMIC DNA]</scope>
    <source>
        <strain evidence="3 4">CBS 117206</strain>
    </source>
</reference>
<organism evidence="3 4">
    <name type="scientific">Apiospora kogelbergensis</name>
    <dbReference type="NCBI Taxonomy" id="1337665"/>
    <lineage>
        <taxon>Eukaryota</taxon>
        <taxon>Fungi</taxon>
        <taxon>Dikarya</taxon>
        <taxon>Ascomycota</taxon>
        <taxon>Pezizomycotina</taxon>
        <taxon>Sordariomycetes</taxon>
        <taxon>Xylariomycetidae</taxon>
        <taxon>Amphisphaeriales</taxon>
        <taxon>Apiosporaceae</taxon>
        <taxon>Apiospora</taxon>
    </lineage>
</organism>